<dbReference type="EMBL" id="BAABME010028395">
    <property type="protein sequence ID" value="GAA0178894.1"/>
    <property type="molecule type" value="Genomic_DNA"/>
</dbReference>
<comment type="caution">
    <text evidence="1">The sequence shown here is derived from an EMBL/GenBank/DDBJ whole genome shotgun (WGS) entry which is preliminary data.</text>
</comment>
<gene>
    <name evidence="1" type="ORF">LIER_42190</name>
</gene>
<keyword evidence="2" id="KW-1185">Reference proteome</keyword>
<accession>A0AAV3RML1</accession>
<evidence type="ECO:0000313" key="2">
    <source>
        <dbReference type="Proteomes" id="UP001454036"/>
    </source>
</evidence>
<dbReference type="Proteomes" id="UP001454036">
    <property type="component" value="Unassembled WGS sequence"/>
</dbReference>
<protein>
    <recommendedName>
        <fullName evidence="3">MULE transposase domain-containing protein</fullName>
    </recommendedName>
</protein>
<dbReference type="AlphaFoldDB" id="A0AAV3RML1"/>
<name>A0AAV3RML1_LITER</name>
<dbReference type="PANTHER" id="PTHR31973:SF189">
    <property type="entry name" value="TRANSPOSASE, MUDR, PLANT, MULE TRANSPOSASE DOMAIN PROTEIN-RELATED"/>
    <property type="match status" value="1"/>
</dbReference>
<evidence type="ECO:0000313" key="1">
    <source>
        <dbReference type="EMBL" id="GAA0178894.1"/>
    </source>
</evidence>
<evidence type="ECO:0008006" key="3">
    <source>
        <dbReference type="Google" id="ProtNLM"/>
    </source>
</evidence>
<sequence>MGYIEELNKSHFGSTIFAEYEDVPEDANIGLFKRIYVCLRPLVEDFKVGCTKLIGLDGCHTKGIHTQQILSVVALDPNNGWWPICWTVVEKKNEETWK</sequence>
<reference evidence="1 2" key="1">
    <citation type="submission" date="2024-01" db="EMBL/GenBank/DDBJ databases">
        <title>The complete chloroplast genome sequence of Lithospermum erythrorhizon: insights into the phylogenetic relationship among Boraginaceae species and the maternal lineages of purple gromwells.</title>
        <authorList>
            <person name="Okada T."/>
            <person name="Watanabe K."/>
        </authorList>
    </citation>
    <scope>NUCLEOTIDE SEQUENCE [LARGE SCALE GENOMIC DNA]</scope>
</reference>
<proteinExistence type="predicted"/>
<dbReference type="PANTHER" id="PTHR31973">
    <property type="entry name" value="POLYPROTEIN, PUTATIVE-RELATED"/>
    <property type="match status" value="1"/>
</dbReference>
<organism evidence="1 2">
    <name type="scientific">Lithospermum erythrorhizon</name>
    <name type="common">Purple gromwell</name>
    <name type="synonym">Lithospermum officinale var. erythrorhizon</name>
    <dbReference type="NCBI Taxonomy" id="34254"/>
    <lineage>
        <taxon>Eukaryota</taxon>
        <taxon>Viridiplantae</taxon>
        <taxon>Streptophyta</taxon>
        <taxon>Embryophyta</taxon>
        <taxon>Tracheophyta</taxon>
        <taxon>Spermatophyta</taxon>
        <taxon>Magnoliopsida</taxon>
        <taxon>eudicotyledons</taxon>
        <taxon>Gunneridae</taxon>
        <taxon>Pentapetalae</taxon>
        <taxon>asterids</taxon>
        <taxon>lamiids</taxon>
        <taxon>Boraginales</taxon>
        <taxon>Boraginaceae</taxon>
        <taxon>Boraginoideae</taxon>
        <taxon>Lithospermeae</taxon>
        <taxon>Lithospermum</taxon>
    </lineage>
</organism>